<evidence type="ECO:0000259" key="1">
    <source>
        <dbReference type="Pfam" id="PF09861"/>
    </source>
</evidence>
<evidence type="ECO:0000313" key="3">
    <source>
        <dbReference type="EMBL" id="MBC8535654.1"/>
    </source>
</evidence>
<comment type="caution">
    <text evidence="3">The sequence shown here is derived from an EMBL/GenBank/DDBJ whole genome shotgun (WGS) entry which is preliminary data.</text>
</comment>
<gene>
    <name evidence="3" type="primary">larA</name>
    <name evidence="3" type="ORF">H8695_02975</name>
</gene>
<dbReference type="RefSeq" id="WP_249299384.1">
    <property type="nucleotide sequence ID" value="NZ_JACRSP010000001.1"/>
</dbReference>
<dbReference type="NCBIfam" id="NF033504">
    <property type="entry name" value="Ni_dep_LarA"/>
    <property type="match status" value="1"/>
</dbReference>
<evidence type="ECO:0000259" key="2">
    <source>
        <dbReference type="Pfam" id="PF21113"/>
    </source>
</evidence>
<dbReference type="InterPro" id="IPR048068">
    <property type="entry name" value="LarA-like"/>
</dbReference>
<dbReference type="InterPro" id="IPR043166">
    <property type="entry name" value="LarA-like_C"/>
</dbReference>
<dbReference type="PANTHER" id="PTHR33171:SF17">
    <property type="entry name" value="LARA-LIKE N-TERMINAL DOMAIN-CONTAINING PROTEIN"/>
    <property type="match status" value="1"/>
</dbReference>
<dbReference type="InterPro" id="IPR018657">
    <property type="entry name" value="LarA-like_N"/>
</dbReference>
<reference evidence="3" key="1">
    <citation type="submission" date="2020-08" db="EMBL/GenBank/DDBJ databases">
        <title>Genome public.</title>
        <authorList>
            <person name="Liu C."/>
            <person name="Sun Q."/>
        </authorList>
    </citation>
    <scope>NUCLEOTIDE SEQUENCE</scope>
    <source>
        <strain evidence="3">BX7</strain>
    </source>
</reference>
<dbReference type="InterPro" id="IPR047926">
    <property type="entry name" value="Ni_dep_LarA"/>
</dbReference>
<protein>
    <submittedName>
        <fullName evidence="3">Nickel-dependent lactate racemase</fullName>
    </submittedName>
</protein>
<dbReference type="PANTHER" id="PTHR33171">
    <property type="entry name" value="LAR_N DOMAIN-CONTAINING PROTEIN"/>
    <property type="match status" value="1"/>
</dbReference>
<feature type="domain" description="Lactate racemase C-terminal" evidence="2">
    <location>
        <begin position="270"/>
        <end position="409"/>
    </location>
</feature>
<dbReference type="Pfam" id="PF09861">
    <property type="entry name" value="Lar_N"/>
    <property type="match status" value="1"/>
</dbReference>
<feature type="domain" description="LarA-like N-terminal" evidence="1">
    <location>
        <begin position="7"/>
        <end position="204"/>
    </location>
</feature>
<dbReference type="GO" id="GO:0050043">
    <property type="term" value="F:lactate racemase activity"/>
    <property type="evidence" value="ECO:0007669"/>
    <property type="project" value="InterPro"/>
</dbReference>
<keyword evidence="4" id="KW-1185">Reference proteome</keyword>
<organism evidence="3 4">
    <name type="scientific">Feifania hominis</name>
    <dbReference type="NCBI Taxonomy" id="2763660"/>
    <lineage>
        <taxon>Bacteria</taxon>
        <taxon>Bacillati</taxon>
        <taxon>Bacillota</taxon>
        <taxon>Clostridia</taxon>
        <taxon>Eubacteriales</taxon>
        <taxon>Feifaniaceae</taxon>
        <taxon>Feifania</taxon>
    </lineage>
</organism>
<name>A0A926HTA1_9FIRM</name>
<dbReference type="EMBL" id="JACRSP010000001">
    <property type="protein sequence ID" value="MBC8535654.1"/>
    <property type="molecule type" value="Genomic_DNA"/>
</dbReference>
<sequence length="416" mass="45248">MRLELGFGTGTQPLTVPDENILAVLKPNQVEIGLTGADEVRRALREPIGSRRLSEIAKPGEKIAIVTSDITRPMPSALVLPPLLDELAQAGCRREDITVVFALGSHRPHTEAEMRRLVGDAIYERYRCVDSDPADCVHMGVTDRGTPVDVTRAVAEADRRICLGNIEYHYFAGYSGGAKAIMPGVSTRDAIQSNHSRMVEREAAAGSLDGNPVREDIEQAVSCCPVDFILNVVLDEHKKVIRAVAGDVVRAHRAGCRFLDTLYLKEIDSRADIVVVSQGGAPKDLNLYQTQKALDNAKHAVKSGGTVILVGSCREGFGEKTFEQWMTTAPTSHSMVERIAEDFQLGGHKAAAIAMVLEDAEICLVSELDEKLVSEIFLRPFGAVQTAFDYAFEKHGTDAKVIVMPYGGSTLPRVRG</sequence>
<evidence type="ECO:0000313" key="4">
    <source>
        <dbReference type="Proteomes" id="UP000620366"/>
    </source>
</evidence>
<dbReference type="Proteomes" id="UP000620366">
    <property type="component" value="Unassembled WGS sequence"/>
</dbReference>
<dbReference type="Pfam" id="PF21113">
    <property type="entry name" value="LarA_C"/>
    <property type="match status" value="1"/>
</dbReference>
<dbReference type="InterPro" id="IPR048520">
    <property type="entry name" value="LarA_C"/>
</dbReference>
<accession>A0A926HTA1</accession>
<dbReference type="AlphaFoldDB" id="A0A926HTA1"/>
<dbReference type="Gene3D" id="3.90.226.30">
    <property type="match status" value="1"/>
</dbReference>
<dbReference type="Gene3D" id="3.40.50.11440">
    <property type="match status" value="1"/>
</dbReference>
<proteinExistence type="predicted"/>